<organism evidence="3 4">
    <name type="scientific">Corynebacterium tuberculostearicum</name>
    <dbReference type="NCBI Taxonomy" id="38304"/>
    <lineage>
        <taxon>Bacteria</taxon>
        <taxon>Bacillati</taxon>
        <taxon>Actinomycetota</taxon>
        <taxon>Actinomycetes</taxon>
        <taxon>Mycobacteriales</taxon>
        <taxon>Corynebacteriaceae</taxon>
        <taxon>Corynebacterium</taxon>
    </lineage>
</organism>
<comment type="caution">
    <text evidence="3">The sequence shown here is derived from an EMBL/GenBank/DDBJ whole genome shotgun (WGS) entry which is preliminary data.</text>
</comment>
<feature type="region of interest" description="Disordered" evidence="1">
    <location>
        <begin position="411"/>
        <end position="472"/>
    </location>
</feature>
<dbReference type="PANTHER" id="PTHR37814:SF1">
    <property type="entry name" value="MEMBRANE PROTEIN"/>
    <property type="match status" value="1"/>
</dbReference>
<keyword evidence="2" id="KW-1133">Transmembrane helix</keyword>
<feature type="transmembrane region" description="Helical" evidence="2">
    <location>
        <begin position="261"/>
        <end position="288"/>
    </location>
</feature>
<gene>
    <name evidence="3" type="ORF">RAE03_08780</name>
</gene>
<feature type="transmembrane region" description="Helical" evidence="2">
    <location>
        <begin position="220"/>
        <end position="241"/>
    </location>
</feature>
<evidence type="ECO:0000313" key="4">
    <source>
        <dbReference type="Proteomes" id="UP001185706"/>
    </source>
</evidence>
<reference evidence="3" key="1">
    <citation type="submission" date="2023-08" db="EMBL/GenBank/DDBJ databases">
        <title>Genomic characterization of the C. tuberculostearicum species complex, a ubiquitous member of the human skin microbiome.</title>
        <authorList>
            <person name="Ahmed N."/>
            <person name="Deming C."/>
            <person name="Conlan S."/>
            <person name="Segre J."/>
        </authorList>
    </citation>
    <scope>NUCLEOTIDE SEQUENCE</scope>
    <source>
        <strain evidence="3">CTNIH22</strain>
    </source>
</reference>
<keyword evidence="2" id="KW-0472">Membrane</keyword>
<feature type="transmembrane region" description="Helical" evidence="2">
    <location>
        <begin position="190"/>
        <end position="213"/>
    </location>
</feature>
<feature type="transmembrane region" description="Helical" evidence="2">
    <location>
        <begin position="114"/>
        <end position="133"/>
    </location>
</feature>
<keyword evidence="2" id="KW-0812">Transmembrane</keyword>
<dbReference type="Gene3D" id="1.20.1740.10">
    <property type="entry name" value="Amino acid/polyamine transporter I"/>
    <property type="match status" value="1"/>
</dbReference>
<dbReference type="Proteomes" id="UP001185706">
    <property type="component" value="Unassembled WGS sequence"/>
</dbReference>
<evidence type="ECO:0000256" key="1">
    <source>
        <dbReference type="SAM" id="MobiDB-lite"/>
    </source>
</evidence>
<feature type="compositionally biased region" description="Acidic residues" evidence="1">
    <location>
        <begin position="411"/>
        <end position="424"/>
    </location>
</feature>
<proteinExistence type="predicted"/>
<evidence type="ECO:0008006" key="5">
    <source>
        <dbReference type="Google" id="ProtNLM"/>
    </source>
</evidence>
<accession>A0AAE4NLB1</accession>
<evidence type="ECO:0000256" key="2">
    <source>
        <dbReference type="SAM" id="Phobius"/>
    </source>
</evidence>
<evidence type="ECO:0000313" key="3">
    <source>
        <dbReference type="EMBL" id="MDV2419863.1"/>
    </source>
</evidence>
<dbReference type="RefSeq" id="WP_316993638.1">
    <property type="nucleotide sequence ID" value="NZ_JAVBIB010000014.1"/>
</dbReference>
<feature type="transmembrane region" description="Helical" evidence="2">
    <location>
        <begin position="300"/>
        <end position="319"/>
    </location>
</feature>
<dbReference type="InterPro" id="IPR038728">
    <property type="entry name" value="YkvI-like"/>
</dbReference>
<dbReference type="EMBL" id="JAVBIB010000014">
    <property type="protein sequence ID" value="MDV2419863.1"/>
    <property type="molecule type" value="Genomic_DNA"/>
</dbReference>
<sequence>MLKRAIGISMAFIGVVVGAGFASGQEAMQFFVAFGKWGLWGIALAAGLMMITGVSILQLGSYFQAEEHTAVYDKVASPFTAKILDWSTLVTLFSIGFVMFAGGGSNINQQFPSVPVWVGATAMLILVLLVGLMDVDRVTAVIGTITPFIIIFVVTATGYTILNADVDFSSLNDWAVANVDTSLPNWWLSALNYTGLNVMTAVSMSIVIGGNFLDNRAVGIGGLIGGLLYLILLALLVFALFFEAETVNGEDLPVLALITDIHPVLGALMTFIIYGMVFNTAIGMFYALGKRLTRNNPKHFYPVYAVCCIVGFILSFVGFQTLVSNVYPILGYLGLLMIVVMVFNRIKNGSKLSDESDRRMRAHELVSRRLDPRKRFTKKNERELRKLAAASNMETTEFVTNIAEEIHEELENDDDIEYDREDPEPSVTYVQHTKPEVPSVDSDLDFGKKDSAAGSAKGTGNGTGTAKPVSED</sequence>
<dbReference type="AlphaFoldDB" id="A0AAE4NLB1"/>
<protein>
    <recommendedName>
        <fullName evidence="5">Membrane protein YkvI</fullName>
    </recommendedName>
</protein>
<dbReference type="PANTHER" id="PTHR37814">
    <property type="entry name" value="CONSERVED MEMBRANE PROTEIN"/>
    <property type="match status" value="1"/>
</dbReference>
<feature type="transmembrane region" description="Helical" evidence="2">
    <location>
        <begin position="325"/>
        <end position="343"/>
    </location>
</feature>
<feature type="transmembrane region" description="Helical" evidence="2">
    <location>
        <begin position="40"/>
        <end position="63"/>
    </location>
</feature>
<feature type="transmembrane region" description="Helical" evidence="2">
    <location>
        <begin position="83"/>
        <end position="102"/>
    </location>
</feature>
<name>A0AAE4NLB1_9CORY</name>
<feature type="transmembrane region" description="Helical" evidence="2">
    <location>
        <begin position="140"/>
        <end position="162"/>
    </location>
</feature>